<dbReference type="Pfam" id="PF04471">
    <property type="entry name" value="Mrr_cat"/>
    <property type="match status" value="1"/>
</dbReference>
<dbReference type="EMBL" id="RXIL01000051">
    <property type="protein sequence ID" value="RZN70769.1"/>
    <property type="molecule type" value="Genomic_DNA"/>
</dbReference>
<dbReference type="Proteomes" id="UP000320766">
    <property type="component" value="Unassembled WGS sequence"/>
</dbReference>
<dbReference type="GO" id="GO:0003677">
    <property type="term" value="F:DNA binding"/>
    <property type="evidence" value="ECO:0007669"/>
    <property type="project" value="InterPro"/>
</dbReference>
<dbReference type="SUPFAM" id="SSF52980">
    <property type="entry name" value="Restriction endonuclease-like"/>
    <property type="match status" value="1"/>
</dbReference>
<name>A0A520KXM3_9EURY</name>
<gene>
    <name evidence="2" type="ORF">EF807_02815</name>
</gene>
<feature type="domain" description="Restriction endonuclease type IV Mrr" evidence="1">
    <location>
        <begin position="1"/>
        <end position="104"/>
    </location>
</feature>
<reference evidence="2 3" key="1">
    <citation type="journal article" date="2019" name="Nat. Microbiol.">
        <title>Wide diversity of methane and short-chain alkane metabolisms in uncultured archaea.</title>
        <authorList>
            <person name="Borrel G."/>
            <person name="Adam P.S."/>
            <person name="McKay L.J."/>
            <person name="Chen L.X."/>
            <person name="Sierra-Garcia I.N."/>
            <person name="Sieber C.M."/>
            <person name="Letourneur Q."/>
            <person name="Ghozlane A."/>
            <person name="Andersen G.L."/>
            <person name="Li W.J."/>
            <person name="Hallam S.J."/>
            <person name="Muyzer G."/>
            <person name="de Oliveira V.M."/>
            <person name="Inskeep W.P."/>
            <person name="Banfield J.F."/>
            <person name="Gribaldo S."/>
        </authorList>
    </citation>
    <scope>NUCLEOTIDE SEQUENCE [LARGE SCALE GENOMIC DNA]</scope>
    <source>
        <strain evidence="2">NM1b</strain>
    </source>
</reference>
<dbReference type="InterPro" id="IPR011335">
    <property type="entry name" value="Restrct_endonuc-II-like"/>
</dbReference>
<proteinExistence type="predicted"/>
<evidence type="ECO:0000313" key="3">
    <source>
        <dbReference type="Proteomes" id="UP000320766"/>
    </source>
</evidence>
<dbReference type="InterPro" id="IPR007560">
    <property type="entry name" value="Restrct_endonuc_IV_Mrr"/>
</dbReference>
<dbReference type="GO" id="GO:0009307">
    <property type="term" value="P:DNA restriction-modification system"/>
    <property type="evidence" value="ECO:0007669"/>
    <property type="project" value="InterPro"/>
</dbReference>
<evidence type="ECO:0000313" key="2">
    <source>
        <dbReference type="EMBL" id="RZN70769.1"/>
    </source>
</evidence>
<sequence length="233" mass="26638">MRLEDFEERVKEYFRNNGYTVERKNIKGRFGREYDISIYAEKDGEIAICKCKYGSPAGAEELSNWNTVCEDIAVYPSYASFGGYTEEAKELIDELGFIAIEGSDLSVEDDREDVVGKILSEDNISFDVGFYLAESAYNEVEVVRSNDKTIFPSSLVDHIEETLKDYNKIDKIYRLPIGLFGVKLKKGGIAEREETIKEYRGIVNKITEEIKKELVFGVDLRRSLKEDLRSPDS</sequence>
<organism evidence="2 3">
    <name type="scientific">Candidatus Methanolliviera hydrocarbonicum</name>
    <dbReference type="NCBI Taxonomy" id="2491085"/>
    <lineage>
        <taxon>Archaea</taxon>
        <taxon>Methanobacteriati</taxon>
        <taxon>Methanobacteriota</taxon>
        <taxon>Candidatus Methanoliparia</taxon>
        <taxon>Candidatus Methanoliparales</taxon>
        <taxon>Candidatus Methanollivieraceae</taxon>
        <taxon>Candidatus Methanolliviera</taxon>
    </lineage>
</organism>
<protein>
    <recommendedName>
        <fullName evidence="1">Restriction endonuclease type IV Mrr domain-containing protein</fullName>
    </recommendedName>
</protein>
<comment type="caution">
    <text evidence="2">The sequence shown here is derived from an EMBL/GenBank/DDBJ whole genome shotgun (WGS) entry which is preliminary data.</text>
</comment>
<dbReference type="AlphaFoldDB" id="A0A520KXM3"/>
<dbReference type="GO" id="GO:0004519">
    <property type="term" value="F:endonuclease activity"/>
    <property type="evidence" value="ECO:0007669"/>
    <property type="project" value="InterPro"/>
</dbReference>
<evidence type="ECO:0000259" key="1">
    <source>
        <dbReference type="Pfam" id="PF04471"/>
    </source>
</evidence>
<accession>A0A520KXM3</accession>